<dbReference type="AlphaFoldDB" id="A0A238W9C9"/>
<dbReference type="EMBL" id="FZNW01000005">
    <property type="protein sequence ID" value="SNR42894.1"/>
    <property type="molecule type" value="Genomic_DNA"/>
</dbReference>
<reference evidence="1 2" key="1">
    <citation type="submission" date="2017-06" db="EMBL/GenBank/DDBJ databases">
        <authorList>
            <person name="Kim H.J."/>
            <person name="Triplett B.A."/>
        </authorList>
    </citation>
    <scope>NUCLEOTIDE SEQUENCE [LARGE SCALE GENOMIC DNA]</scope>
    <source>
        <strain evidence="1 2">DSM 45207</strain>
    </source>
</reference>
<name>A0A238W9C9_9PSEU</name>
<evidence type="ECO:0000313" key="1">
    <source>
        <dbReference type="EMBL" id="SNR42894.1"/>
    </source>
</evidence>
<sequence length="40" mass="4403">MEVACSHGPRFERPRLPVDKVARGVTGAESGQGCYDWSRP</sequence>
<dbReference type="Proteomes" id="UP000198348">
    <property type="component" value="Unassembled WGS sequence"/>
</dbReference>
<protein>
    <submittedName>
        <fullName evidence="1">Uncharacterized protein</fullName>
    </submittedName>
</protein>
<proteinExistence type="predicted"/>
<accession>A0A238W9C9</accession>
<evidence type="ECO:0000313" key="2">
    <source>
        <dbReference type="Proteomes" id="UP000198348"/>
    </source>
</evidence>
<gene>
    <name evidence="1" type="ORF">SAMN06265360_105232</name>
</gene>
<organism evidence="1 2">
    <name type="scientific">Haloechinothrix alba</name>
    <dbReference type="NCBI Taxonomy" id="664784"/>
    <lineage>
        <taxon>Bacteria</taxon>
        <taxon>Bacillati</taxon>
        <taxon>Actinomycetota</taxon>
        <taxon>Actinomycetes</taxon>
        <taxon>Pseudonocardiales</taxon>
        <taxon>Pseudonocardiaceae</taxon>
        <taxon>Haloechinothrix</taxon>
    </lineage>
</organism>
<keyword evidence="2" id="KW-1185">Reference proteome</keyword>